<dbReference type="GO" id="GO:0016491">
    <property type="term" value="F:oxidoreductase activity"/>
    <property type="evidence" value="ECO:0007669"/>
    <property type="project" value="UniProtKB-KW"/>
</dbReference>
<dbReference type="Pfam" id="PF08031">
    <property type="entry name" value="BBE"/>
    <property type="match status" value="1"/>
</dbReference>
<dbReference type="PROSITE" id="PS51387">
    <property type="entry name" value="FAD_PCMH"/>
    <property type="match status" value="1"/>
</dbReference>
<evidence type="ECO:0000256" key="2">
    <source>
        <dbReference type="ARBA" id="ARBA00022630"/>
    </source>
</evidence>
<comment type="caution">
    <text evidence="6">The sequence shown here is derived from an EMBL/GenBank/DDBJ whole genome shotgun (WGS) entry which is preliminary data.</text>
</comment>
<dbReference type="PANTHER" id="PTHR42973">
    <property type="entry name" value="BINDING OXIDOREDUCTASE, PUTATIVE (AFU_ORTHOLOGUE AFUA_1G17690)-RELATED"/>
    <property type="match status" value="1"/>
</dbReference>
<dbReference type="PANTHER" id="PTHR42973:SF17">
    <property type="entry name" value="OXIDASE, PUTATIVE (AFU_ORTHOLOGUE AFUA_6G14340)-RELATED"/>
    <property type="match status" value="1"/>
</dbReference>
<organism evidence="6 7">
    <name type="scientific">Schizothecium vesticola</name>
    <dbReference type="NCBI Taxonomy" id="314040"/>
    <lineage>
        <taxon>Eukaryota</taxon>
        <taxon>Fungi</taxon>
        <taxon>Dikarya</taxon>
        <taxon>Ascomycota</taxon>
        <taxon>Pezizomycotina</taxon>
        <taxon>Sordariomycetes</taxon>
        <taxon>Sordariomycetidae</taxon>
        <taxon>Sordariales</taxon>
        <taxon>Schizotheciaceae</taxon>
        <taxon>Schizothecium</taxon>
    </lineage>
</organism>
<evidence type="ECO:0000256" key="1">
    <source>
        <dbReference type="ARBA" id="ARBA00005466"/>
    </source>
</evidence>
<dbReference type="PROSITE" id="PS00862">
    <property type="entry name" value="OX2_COVAL_FAD"/>
    <property type="match status" value="1"/>
</dbReference>
<dbReference type="InterPro" id="IPR006094">
    <property type="entry name" value="Oxid_FAD_bind_N"/>
</dbReference>
<dbReference type="AlphaFoldDB" id="A0AA40EHW4"/>
<evidence type="ECO:0000256" key="4">
    <source>
        <dbReference type="ARBA" id="ARBA00023002"/>
    </source>
</evidence>
<evidence type="ECO:0000313" key="7">
    <source>
        <dbReference type="Proteomes" id="UP001172155"/>
    </source>
</evidence>
<protein>
    <recommendedName>
        <fullName evidence="5">FAD-binding PCMH-type domain-containing protein</fullName>
    </recommendedName>
</protein>
<keyword evidence="3" id="KW-0274">FAD</keyword>
<dbReference type="Gene3D" id="3.30.465.10">
    <property type="match status" value="1"/>
</dbReference>
<comment type="similarity">
    <text evidence="1">Belongs to the oxygen-dependent FAD-linked oxidoreductase family.</text>
</comment>
<keyword evidence="4" id="KW-0560">Oxidoreductase</keyword>
<dbReference type="InterPro" id="IPR016169">
    <property type="entry name" value="FAD-bd_PCMH_sub2"/>
</dbReference>
<feature type="domain" description="FAD-binding PCMH-type" evidence="5">
    <location>
        <begin position="43"/>
        <end position="215"/>
    </location>
</feature>
<proteinExistence type="inferred from homology"/>
<dbReference type="InterPro" id="IPR012951">
    <property type="entry name" value="BBE"/>
</dbReference>
<dbReference type="Pfam" id="PF01565">
    <property type="entry name" value="FAD_binding_4"/>
    <property type="match status" value="1"/>
</dbReference>
<dbReference type="InterPro" id="IPR016166">
    <property type="entry name" value="FAD-bd_PCMH"/>
</dbReference>
<keyword evidence="7" id="KW-1185">Reference proteome</keyword>
<dbReference type="InterPro" id="IPR036318">
    <property type="entry name" value="FAD-bd_PCMH-like_sf"/>
</dbReference>
<sequence length="472" mass="51111">MGISPSSLQQCIDAVGNGRSGFAGYPTNPLYQFQWVKPYNLDVHVTPAAVVRPQTARDISALLTCAKTNNVKVQAKSGGHSYANYGLGGESGALAIDLVNFQSFRLDNATWHAYIGAGTKLGEVDKKLHPLGRAFAHGVCPDVGIGGHATIGGLGPMSRMWGSALDHVVEVEVVTADGKIQRASETENKDLFWGLKGAAASFGIITEFVMRTHPEPKDVVQYSYTFAFGSQEDAAPAYVQWQNLIADPAHDRRFGTMFIMFPLGAIITGTFYGTKAEFDATGIAGKLPGSSEKTLVVNDWLGALAHDAENEGLYLSNLATPFYSKSLGFTRETLIPTSKVPELFRWTDKQDKGTMLWFIIFDATGGAVGDPPMNSTAFAHRDKVLWYQSYVVGLPLSAKTKKFVADFHGQVLAMAPKGASGTYAGYVDPALGEKGQMEYWGPNYKTLQGVKAKWDPADLFHNPQSVRLNPIV</sequence>
<accession>A0AA40EHW4</accession>
<evidence type="ECO:0000259" key="5">
    <source>
        <dbReference type="PROSITE" id="PS51387"/>
    </source>
</evidence>
<dbReference type="SUPFAM" id="SSF56176">
    <property type="entry name" value="FAD-binding/transporter-associated domain-like"/>
    <property type="match status" value="1"/>
</dbReference>
<dbReference type="GO" id="GO:0071949">
    <property type="term" value="F:FAD binding"/>
    <property type="evidence" value="ECO:0007669"/>
    <property type="project" value="InterPro"/>
</dbReference>
<dbReference type="Proteomes" id="UP001172155">
    <property type="component" value="Unassembled WGS sequence"/>
</dbReference>
<evidence type="ECO:0000256" key="3">
    <source>
        <dbReference type="ARBA" id="ARBA00022827"/>
    </source>
</evidence>
<reference evidence="6" key="1">
    <citation type="submission" date="2023-06" db="EMBL/GenBank/DDBJ databases">
        <title>Genome-scale phylogeny and comparative genomics of the fungal order Sordariales.</title>
        <authorList>
            <consortium name="Lawrence Berkeley National Laboratory"/>
            <person name="Hensen N."/>
            <person name="Bonometti L."/>
            <person name="Westerberg I."/>
            <person name="Brannstrom I.O."/>
            <person name="Guillou S."/>
            <person name="Cros-Aarteil S."/>
            <person name="Calhoun S."/>
            <person name="Haridas S."/>
            <person name="Kuo A."/>
            <person name="Mondo S."/>
            <person name="Pangilinan J."/>
            <person name="Riley R."/>
            <person name="LaButti K."/>
            <person name="Andreopoulos B."/>
            <person name="Lipzen A."/>
            <person name="Chen C."/>
            <person name="Yanf M."/>
            <person name="Daum C."/>
            <person name="Ng V."/>
            <person name="Clum A."/>
            <person name="Steindorff A."/>
            <person name="Ohm R."/>
            <person name="Martin F."/>
            <person name="Silar P."/>
            <person name="Natvig D."/>
            <person name="Lalanne C."/>
            <person name="Gautier V."/>
            <person name="Ament-velasquez S.L."/>
            <person name="Kruys A."/>
            <person name="Hutchinson M.I."/>
            <person name="Powell A.J."/>
            <person name="Barry K."/>
            <person name="Miller A.N."/>
            <person name="Grigoriev I.V."/>
            <person name="Debuchy R."/>
            <person name="Gladieux P."/>
            <person name="Thoren M.H."/>
            <person name="Johannesson H."/>
        </authorList>
    </citation>
    <scope>NUCLEOTIDE SEQUENCE</scope>
    <source>
        <strain evidence="6">SMH3187-1</strain>
    </source>
</reference>
<dbReference type="EMBL" id="JAUKUD010000007">
    <property type="protein sequence ID" value="KAK0738951.1"/>
    <property type="molecule type" value="Genomic_DNA"/>
</dbReference>
<evidence type="ECO:0000313" key="6">
    <source>
        <dbReference type="EMBL" id="KAK0738951.1"/>
    </source>
</evidence>
<dbReference type="InterPro" id="IPR006093">
    <property type="entry name" value="Oxy_OxRdtase_FAD_BS"/>
</dbReference>
<name>A0AA40EHW4_9PEZI</name>
<dbReference type="InterPro" id="IPR050416">
    <property type="entry name" value="FAD-linked_Oxidoreductase"/>
</dbReference>
<dbReference type="Gene3D" id="3.40.462.20">
    <property type="match status" value="1"/>
</dbReference>
<keyword evidence="2" id="KW-0285">Flavoprotein</keyword>
<gene>
    <name evidence="6" type="ORF">B0T18DRAFT_333201</name>
</gene>